<evidence type="ECO:0000256" key="1">
    <source>
        <dbReference type="SAM" id="Coils"/>
    </source>
</evidence>
<feature type="coiled-coil region" evidence="1">
    <location>
        <begin position="267"/>
        <end position="294"/>
    </location>
</feature>
<organism evidence="2">
    <name type="scientific">Siphoviridae sp. ctzWr28</name>
    <dbReference type="NCBI Taxonomy" id="2827980"/>
    <lineage>
        <taxon>Viruses</taxon>
        <taxon>Duplodnaviria</taxon>
        <taxon>Heunggongvirae</taxon>
        <taxon>Uroviricota</taxon>
        <taxon>Caudoviricetes</taxon>
    </lineage>
</organism>
<reference evidence="2" key="1">
    <citation type="journal article" date="2021" name="Proc. Natl. Acad. Sci. U.S.A.">
        <title>A Catalog of Tens of Thousands of Viruses from Human Metagenomes Reveals Hidden Associations with Chronic Diseases.</title>
        <authorList>
            <person name="Tisza M.J."/>
            <person name="Buck C.B."/>
        </authorList>
    </citation>
    <scope>NUCLEOTIDE SEQUENCE</scope>
    <source>
        <strain evidence="2">CtzWr28</strain>
    </source>
</reference>
<keyword evidence="1" id="KW-0175">Coiled coil</keyword>
<evidence type="ECO:0000313" key="2">
    <source>
        <dbReference type="EMBL" id="DAF48659.1"/>
    </source>
</evidence>
<name>A0A8S5SCV8_9CAUD</name>
<accession>A0A8S5SCV8</accession>
<protein>
    <submittedName>
        <fullName evidence="2">Dissimilatory sulfite reductase D</fullName>
    </submittedName>
</protein>
<proteinExistence type="predicted"/>
<dbReference type="EMBL" id="BK032571">
    <property type="protein sequence ID" value="DAF48659.1"/>
    <property type="molecule type" value="Genomic_DNA"/>
</dbReference>
<sequence length="357" mass="41877">MLENNIVDYMIRECKANYNLDGAKLIKKSVEDKKVQFVFKRSDLKLSAEFQNDKISNIIYNNFLSDNQRENVTEQEFTERMSEMLEITDIENMQQIDEIAKKIIKDINSSKLFGGTVKELLLNSEDREKLLKIKRFFGAKKQLLKLYEEIEELHEAHGSWRKSFYKDNSNMIEEIADCFVIALQINKTKMIRNLIKGLVDNSNIFKTEMIEKIIKMVKFKINRTVDRIEKGEYGTYRIEYKADRLKKQPDTEKKEEQTIKDTSDVFEAAENKNLKKLEKEKLKKESKILKFIEENQPYYYQARDIQLKTNIKSKECTEIVTELIKAGKITVTKDGKQGIYGATIELSNHIEEAEVVS</sequence>